<comment type="caution">
    <text evidence="2">The sequence shown here is derived from an EMBL/GenBank/DDBJ whole genome shotgun (WGS) entry which is preliminary data.</text>
</comment>
<protein>
    <submittedName>
        <fullName evidence="2">Lysozyme inhibitor LprI family protein</fullName>
    </submittedName>
</protein>
<evidence type="ECO:0000259" key="1">
    <source>
        <dbReference type="Pfam" id="PF07007"/>
    </source>
</evidence>
<dbReference type="RefSeq" id="WP_343877408.1">
    <property type="nucleotide sequence ID" value="NZ_BAAAFW010000059.1"/>
</dbReference>
<dbReference type="Pfam" id="PF07007">
    <property type="entry name" value="LprI"/>
    <property type="match status" value="1"/>
</dbReference>
<dbReference type="Proteomes" id="UP001596215">
    <property type="component" value="Unassembled WGS sequence"/>
</dbReference>
<dbReference type="Gene3D" id="1.20.1270.180">
    <property type="match status" value="1"/>
</dbReference>
<organism evidence="2 3">
    <name type="scientific">Tatumella punctata</name>
    <dbReference type="NCBI Taxonomy" id="399969"/>
    <lineage>
        <taxon>Bacteria</taxon>
        <taxon>Pseudomonadati</taxon>
        <taxon>Pseudomonadota</taxon>
        <taxon>Gammaproteobacteria</taxon>
        <taxon>Enterobacterales</taxon>
        <taxon>Erwiniaceae</taxon>
        <taxon>Tatumella</taxon>
    </lineage>
</organism>
<name>A0ABW1VIP2_9GAMM</name>
<feature type="domain" description="Lysozyme inhibitor LprI-like N-terminal" evidence="1">
    <location>
        <begin position="105"/>
        <end position="170"/>
    </location>
</feature>
<evidence type="ECO:0000313" key="3">
    <source>
        <dbReference type="Proteomes" id="UP001596215"/>
    </source>
</evidence>
<dbReference type="EMBL" id="JBHSUC010000001">
    <property type="protein sequence ID" value="MFC6360784.1"/>
    <property type="molecule type" value="Genomic_DNA"/>
</dbReference>
<proteinExistence type="predicted"/>
<keyword evidence="3" id="KW-1185">Reference proteome</keyword>
<gene>
    <name evidence="2" type="ORF">ACFP73_01490</name>
</gene>
<accession>A0ABW1VIP2</accession>
<sequence length="177" mass="19567">MWINPGNGRQYVHKSQVKTLEGKLTYNAEGNDISSSLYDSRVIHWPGNDLSGVIPGRGYDMGGRTENDVYNDMIASGIPNPQAVKISKCAGLKGVAARDHVSTVNSAYINDESLKQALVNNIKTSQRDWIKFRDSDCKLYSFQIDNKSPAYQTTVNQCVAKMSETRGEELAELSGNM</sequence>
<reference evidence="3" key="1">
    <citation type="journal article" date="2019" name="Int. J. Syst. Evol. Microbiol.">
        <title>The Global Catalogue of Microorganisms (GCM) 10K type strain sequencing project: providing services to taxonomists for standard genome sequencing and annotation.</title>
        <authorList>
            <consortium name="The Broad Institute Genomics Platform"/>
            <consortium name="The Broad Institute Genome Sequencing Center for Infectious Disease"/>
            <person name="Wu L."/>
            <person name="Ma J."/>
        </authorList>
    </citation>
    <scope>NUCLEOTIDE SEQUENCE [LARGE SCALE GENOMIC DNA]</scope>
    <source>
        <strain evidence="3">CGMCC 4.1530</strain>
    </source>
</reference>
<evidence type="ECO:0000313" key="2">
    <source>
        <dbReference type="EMBL" id="MFC6360784.1"/>
    </source>
</evidence>
<dbReference type="InterPro" id="IPR009739">
    <property type="entry name" value="LprI-like_N"/>
</dbReference>